<proteinExistence type="predicted"/>
<accession>X7XPK4</accession>
<name>X7XPK4_MYCKA</name>
<dbReference type="EMBL" id="JAOA01000037">
    <property type="protein sequence ID" value="ETZ96826.1"/>
    <property type="molecule type" value="Genomic_DNA"/>
</dbReference>
<reference evidence="1 2" key="1">
    <citation type="submission" date="2013-12" db="EMBL/GenBank/DDBJ databases">
        <authorList>
            <person name="Brown-Elliot B."/>
            <person name="Wallace R."/>
            <person name="Lenaerts A."/>
            <person name="Ordway D."/>
            <person name="DeGroote M.A."/>
            <person name="Parker T."/>
            <person name="Sizemore C."/>
            <person name="Tallon L.J."/>
            <person name="Sadzewicz L.K."/>
            <person name="Sengamalay N."/>
            <person name="Fraser C.M."/>
            <person name="Hine E."/>
            <person name="Shefchek K.A."/>
            <person name="Das S.P."/>
            <person name="Tettelin H."/>
        </authorList>
    </citation>
    <scope>NUCLEOTIDE SEQUENCE [LARGE SCALE GENOMIC DNA]</scope>
    <source>
        <strain evidence="1 2">662</strain>
    </source>
</reference>
<sequence length="60" mass="6232">MDLADRIGRAGRAPRTGRAGPYCAGLAVLAGLGRLTVLPGLAELRRCPNWVACEPKSGCP</sequence>
<dbReference type="AlphaFoldDB" id="X7XPK4"/>
<gene>
    <name evidence="1" type="ORF">I545_6877</name>
</gene>
<dbReference type="Proteomes" id="UP000020561">
    <property type="component" value="Unassembled WGS sequence"/>
</dbReference>
<comment type="caution">
    <text evidence="1">The sequence shown here is derived from an EMBL/GenBank/DDBJ whole genome shotgun (WGS) entry which is preliminary data.</text>
</comment>
<evidence type="ECO:0000313" key="2">
    <source>
        <dbReference type="Proteomes" id="UP000020561"/>
    </source>
</evidence>
<organism evidence="1 2">
    <name type="scientific">Mycobacterium kansasii 662</name>
    <dbReference type="NCBI Taxonomy" id="1299326"/>
    <lineage>
        <taxon>Bacteria</taxon>
        <taxon>Bacillati</taxon>
        <taxon>Actinomycetota</taxon>
        <taxon>Actinomycetes</taxon>
        <taxon>Mycobacteriales</taxon>
        <taxon>Mycobacteriaceae</taxon>
        <taxon>Mycobacterium</taxon>
    </lineage>
</organism>
<protein>
    <submittedName>
        <fullName evidence="1">Uncharacterized protein</fullName>
    </submittedName>
</protein>
<evidence type="ECO:0000313" key="1">
    <source>
        <dbReference type="EMBL" id="ETZ96826.1"/>
    </source>
</evidence>